<evidence type="ECO:0000313" key="1">
    <source>
        <dbReference type="EMBL" id="KAK1561360.1"/>
    </source>
</evidence>
<organism evidence="1 2">
    <name type="scientific">Colletotrichum navitas</name>
    <dbReference type="NCBI Taxonomy" id="681940"/>
    <lineage>
        <taxon>Eukaryota</taxon>
        <taxon>Fungi</taxon>
        <taxon>Dikarya</taxon>
        <taxon>Ascomycota</taxon>
        <taxon>Pezizomycotina</taxon>
        <taxon>Sordariomycetes</taxon>
        <taxon>Hypocreomycetidae</taxon>
        <taxon>Glomerellales</taxon>
        <taxon>Glomerellaceae</taxon>
        <taxon>Colletotrichum</taxon>
        <taxon>Colletotrichum graminicola species complex</taxon>
    </lineage>
</organism>
<sequence length="178" mass="19229">MLKLPGSISSSSVNNLDSEAANDLFSLQSCVRRHQERRTPIDFVTANQSKASADGTAATVHLLTMQSNMADLTWLYREAYLTLQPGGWLMQLQAQAYVMQTPASSAPASHTQPSTDPDPVKAALQNQGFTNLSLGVSRQVSIPGSVSAKVPKTAGFYEMRIWTAQKPRIYGNQQGGTA</sequence>
<dbReference type="RefSeq" id="XP_060406633.1">
    <property type="nucleotide sequence ID" value="XM_060559572.1"/>
</dbReference>
<dbReference type="GeneID" id="85443812"/>
<protein>
    <submittedName>
        <fullName evidence="1">Uncharacterized protein</fullName>
    </submittedName>
</protein>
<dbReference type="Proteomes" id="UP001230504">
    <property type="component" value="Unassembled WGS sequence"/>
</dbReference>
<accession>A0AAD8PI34</accession>
<name>A0AAD8PI34_9PEZI</name>
<dbReference type="AlphaFoldDB" id="A0AAD8PI34"/>
<comment type="caution">
    <text evidence="1">The sequence shown here is derived from an EMBL/GenBank/DDBJ whole genome shotgun (WGS) entry which is preliminary data.</text>
</comment>
<keyword evidence="2" id="KW-1185">Reference proteome</keyword>
<evidence type="ECO:0000313" key="2">
    <source>
        <dbReference type="Proteomes" id="UP001230504"/>
    </source>
</evidence>
<gene>
    <name evidence="1" type="ORF">LY79DRAFT_574286</name>
</gene>
<proteinExistence type="predicted"/>
<reference evidence="1" key="1">
    <citation type="submission" date="2021-06" db="EMBL/GenBank/DDBJ databases">
        <title>Comparative genomics, transcriptomics and evolutionary studies reveal genomic signatures of adaptation to plant cell wall in hemibiotrophic fungi.</title>
        <authorList>
            <consortium name="DOE Joint Genome Institute"/>
            <person name="Baroncelli R."/>
            <person name="Diaz J.F."/>
            <person name="Benocci T."/>
            <person name="Peng M."/>
            <person name="Battaglia E."/>
            <person name="Haridas S."/>
            <person name="Andreopoulos W."/>
            <person name="Labutti K."/>
            <person name="Pangilinan J."/>
            <person name="Floch G.L."/>
            <person name="Makela M.R."/>
            <person name="Henrissat B."/>
            <person name="Grigoriev I.V."/>
            <person name="Crouch J.A."/>
            <person name="De Vries R.P."/>
            <person name="Sukno S.A."/>
            <person name="Thon M.R."/>
        </authorList>
    </citation>
    <scope>NUCLEOTIDE SEQUENCE</scope>
    <source>
        <strain evidence="1">CBS 125086</strain>
    </source>
</reference>
<dbReference type="EMBL" id="JAHLJV010000349">
    <property type="protein sequence ID" value="KAK1561360.1"/>
    <property type="molecule type" value="Genomic_DNA"/>
</dbReference>